<protein>
    <submittedName>
        <fullName evidence="2">Uncharacterized protein</fullName>
    </submittedName>
</protein>
<reference evidence="2 3" key="1">
    <citation type="journal article" date="2024" name="Nat. Commun.">
        <title>Phylogenomics reveals the evolutionary origins of lichenization in chlorophyte algae.</title>
        <authorList>
            <person name="Puginier C."/>
            <person name="Libourel C."/>
            <person name="Otte J."/>
            <person name="Skaloud P."/>
            <person name="Haon M."/>
            <person name="Grisel S."/>
            <person name="Petersen M."/>
            <person name="Berrin J.G."/>
            <person name="Delaux P.M."/>
            <person name="Dal Grande F."/>
            <person name="Keller J."/>
        </authorList>
    </citation>
    <scope>NUCLEOTIDE SEQUENCE [LARGE SCALE GENOMIC DNA]</scope>
    <source>
        <strain evidence="2 3">SAG 216-7</strain>
    </source>
</reference>
<keyword evidence="3" id="KW-1185">Reference proteome</keyword>
<dbReference type="EMBL" id="JALJOT010000012">
    <property type="protein sequence ID" value="KAK9904977.1"/>
    <property type="molecule type" value="Genomic_DNA"/>
</dbReference>
<dbReference type="Proteomes" id="UP001491310">
    <property type="component" value="Unassembled WGS sequence"/>
</dbReference>
<name>A0ABR2YGU3_9CHLO</name>
<accession>A0ABR2YGU3</accession>
<evidence type="ECO:0000313" key="3">
    <source>
        <dbReference type="Proteomes" id="UP001491310"/>
    </source>
</evidence>
<comment type="caution">
    <text evidence="2">The sequence shown here is derived from an EMBL/GenBank/DDBJ whole genome shotgun (WGS) entry which is preliminary data.</text>
</comment>
<feature type="region of interest" description="Disordered" evidence="1">
    <location>
        <begin position="1"/>
        <end position="26"/>
    </location>
</feature>
<evidence type="ECO:0000313" key="2">
    <source>
        <dbReference type="EMBL" id="KAK9904977.1"/>
    </source>
</evidence>
<proteinExistence type="predicted"/>
<organism evidence="2 3">
    <name type="scientific">Coccomyxa subellipsoidea</name>
    <dbReference type="NCBI Taxonomy" id="248742"/>
    <lineage>
        <taxon>Eukaryota</taxon>
        <taxon>Viridiplantae</taxon>
        <taxon>Chlorophyta</taxon>
        <taxon>core chlorophytes</taxon>
        <taxon>Trebouxiophyceae</taxon>
        <taxon>Trebouxiophyceae incertae sedis</taxon>
        <taxon>Coccomyxaceae</taxon>
        <taxon>Coccomyxa</taxon>
    </lineage>
</organism>
<evidence type="ECO:0000256" key="1">
    <source>
        <dbReference type="SAM" id="MobiDB-lite"/>
    </source>
</evidence>
<gene>
    <name evidence="2" type="ORF">WJX75_006875</name>
</gene>
<sequence>MCSSSRKCKKGTLSDLTPILPENDDRPSQLEQALKMHCETRPLPSNWHAFEASVEPLHAACTLTRPVDPPMRALAAHVSQLSRRLTATSLAQRPRPPCKPVQTGGFPSAGI</sequence>
<feature type="region of interest" description="Disordered" evidence="1">
    <location>
        <begin position="86"/>
        <end position="111"/>
    </location>
</feature>
<feature type="compositionally biased region" description="Basic residues" evidence="1">
    <location>
        <begin position="1"/>
        <end position="10"/>
    </location>
</feature>